<evidence type="ECO:0000256" key="6">
    <source>
        <dbReference type="ARBA" id="ARBA00022989"/>
    </source>
</evidence>
<dbReference type="PANTHER" id="PTHR30574:SF1">
    <property type="entry name" value="SULPHUR TRANSPORT DOMAIN-CONTAINING PROTEIN"/>
    <property type="match status" value="1"/>
</dbReference>
<dbReference type="RefSeq" id="WP_095747069.1">
    <property type="nucleotide sequence ID" value="NZ_CP023284.1"/>
</dbReference>
<proteinExistence type="inferred from homology"/>
<keyword evidence="3" id="KW-1003">Cell membrane</keyword>
<gene>
    <name evidence="10" type="ORF">CKY39_30550</name>
</gene>
<evidence type="ECO:0000256" key="2">
    <source>
        <dbReference type="ARBA" id="ARBA00022448"/>
    </source>
</evidence>
<dbReference type="PANTHER" id="PTHR30574">
    <property type="entry name" value="INNER MEMBRANE PROTEIN YEDE"/>
    <property type="match status" value="1"/>
</dbReference>
<evidence type="ECO:0000313" key="11">
    <source>
        <dbReference type="Proteomes" id="UP000217154"/>
    </source>
</evidence>
<evidence type="ECO:0000256" key="9">
    <source>
        <dbReference type="SAM" id="Phobius"/>
    </source>
</evidence>
<evidence type="ECO:0000256" key="5">
    <source>
        <dbReference type="ARBA" id="ARBA00022692"/>
    </source>
</evidence>
<keyword evidence="6 9" id="KW-1133">Transmembrane helix</keyword>
<evidence type="ECO:0000256" key="3">
    <source>
        <dbReference type="ARBA" id="ARBA00022475"/>
    </source>
</evidence>
<dbReference type="InterPro" id="IPR007272">
    <property type="entry name" value="Sulf_transp_TsuA/YedE"/>
</dbReference>
<feature type="transmembrane region" description="Helical" evidence="9">
    <location>
        <begin position="54"/>
        <end position="77"/>
    </location>
</feature>
<evidence type="ECO:0000256" key="4">
    <source>
        <dbReference type="ARBA" id="ARBA00022519"/>
    </source>
</evidence>
<evidence type="ECO:0000256" key="1">
    <source>
        <dbReference type="ARBA" id="ARBA00004429"/>
    </source>
</evidence>
<dbReference type="Proteomes" id="UP000217154">
    <property type="component" value="Chromosome"/>
</dbReference>
<name>A0A250DRT7_9BURK</name>
<keyword evidence="2" id="KW-0813">Transport</keyword>
<evidence type="ECO:0000256" key="7">
    <source>
        <dbReference type="ARBA" id="ARBA00023136"/>
    </source>
</evidence>
<dbReference type="GO" id="GO:0005886">
    <property type="term" value="C:plasma membrane"/>
    <property type="evidence" value="ECO:0007669"/>
    <property type="project" value="UniProtKB-SubCell"/>
</dbReference>
<keyword evidence="7 9" id="KW-0472">Membrane</keyword>
<sequence length="146" mass="14755">MPTIDWPHFTPWAALAGGVLIGLSAAMFVLLNGRIAGVSGVLGGLLRPLKGDMAWRAAFVLGLVGAPLVYGLFAVLPAAQIDAGYGTLAIAGLLVGVGTRYGAGCTSGHGVCGLARRSPRSLAATVAFIAAGVATVFVMRHLLNLS</sequence>
<feature type="transmembrane region" description="Helical" evidence="9">
    <location>
        <begin position="83"/>
        <end position="101"/>
    </location>
</feature>
<dbReference type="AlphaFoldDB" id="A0A250DRT7"/>
<evidence type="ECO:0000313" key="10">
    <source>
        <dbReference type="EMBL" id="ATA57080.1"/>
    </source>
</evidence>
<feature type="transmembrane region" description="Helical" evidence="9">
    <location>
        <begin position="12"/>
        <end position="33"/>
    </location>
</feature>
<comment type="subcellular location">
    <subcellularLocation>
        <location evidence="1">Cell inner membrane</location>
        <topology evidence="1">Multi-pass membrane protein</topology>
    </subcellularLocation>
</comment>
<accession>A0A250DRT7</accession>
<protein>
    <submittedName>
        <fullName evidence="10">YeeE/YedE</fullName>
    </submittedName>
</protein>
<organism evidence="10 11">
    <name type="scientific">Variovorax boronicumulans</name>
    <dbReference type="NCBI Taxonomy" id="436515"/>
    <lineage>
        <taxon>Bacteria</taxon>
        <taxon>Pseudomonadati</taxon>
        <taxon>Pseudomonadota</taxon>
        <taxon>Betaproteobacteria</taxon>
        <taxon>Burkholderiales</taxon>
        <taxon>Comamonadaceae</taxon>
        <taxon>Variovorax</taxon>
    </lineage>
</organism>
<dbReference type="KEGG" id="vbo:CKY39_30550"/>
<keyword evidence="5 9" id="KW-0812">Transmembrane</keyword>
<evidence type="ECO:0000256" key="8">
    <source>
        <dbReference type="ARBA" id="ARBA00035655"/>
    </source>
</evidence>
<keyword evidence="4" id="KW-0997">Cell inner membrane</keyword>
<reference evidence="10 11" key="1">
    <citation type="submission" date="2017-09" db="EMBL/GenBank/DDBJ databases">
        <title>The diverse metabolic capabilities of V. boronicumulans make it an excellent choice for continued studies on novel biodegradation.</title>
        <authorList>
            <person name="Sun S."/>
        </authorList>
    </citation>
    <scope>NUCLEOTIDE SEQUENCE [LARGE SCALE GENOMIC DNA]</scope>
    <source>
        <strain evidence="10 11">J1</strain>
    </source>
</reference>
<feature type="transmembrane region" description="Helical" evidence="9">
    <location>
        <begin position="122"/>
        <end position="143"/>
    </location>
</feature>
<dbReference type="EMBL" id="CP023284">
    <property type="protein sequence ID" value="ATA57080.1"/>
    <property type="molecule type" value="Genomic_DNA"/>
</dbReference>
<comment type="similarity">
    <text evidence="8">Belongs to the TsuA/YedE (TC 9.B.102) family.</text>
</comment>